<name>A0A8K0RG14_9PLEO</name>
<keyword evidence="1" id="KW-1133">Transmembrane helix</keyword>
<keyword evidence="3" id="KW-1185">Reference proteome</keyword>
<feature type="transmembrane region" description="Helical" evidence="1">
    <location>
        <begin position="195"/>
        <end position="213"/>
    </location>
</feature>
<comment type="caution">
    <text evidence="2">The sequence shown here is derived from an EMBL/GenBank/DDBJ whole genome shotgun (WGS) entry which is preliminary data.</text>
</comment>
<keyword evidence="1" id="KW-0472">Membrane</keyword>
<evidence type="ECO:0008006" key="4">
    <source>
        <dbReference type="Google" id="ProtNLM"/>
    </source>
</evidence>
<feature type="transmembrane region" description="Helical" evidence="1">
    <location>
        <begin position="72"/>
        <end position="91"/>
    </location>
</feature>
<sequence>MQYDRILRLALIPSIIFLLLSLVSLALTTHYWILGDWILPQGVRVITGVNQQTQVPTVDYTFAYFKDNETNVTVASGCLCLAAAVIALIAWSTLRKPGMDTQFAAGTRRFWILAVVVMSVTGATVALASLAMHYSEKGSDQFGCDSETLMMAGKFNTNKECTREMAACNFLPRYVRGSDRDNAAIACNEAVVVKWLQLILVINALIVLALFSVQARVRRTTRYIRPTDPLPKEI</sequence>
<gene>
    <name evidence="2" type="ORF">FB567DRAFT_593</name>
</gene>
<evidence type="ECO:0000256" key="1">
    <source>
        <dbReference type="SAM" id="Phobius"/>
    </source>
</evidence>
<organism evidence="2 3">
    <name type="scientific">Paraphoma chrysanthemicola</name>
    <dbReference type="NCBI Taxonomy" id="798071"/>
    <lineage>
        <taxon>Eukaryota</taxon>
        <taxon>Fungi</taxon>
        <taxon>Dikarya</taxon>
        <taxon>Ascomycota</taxon>
        <taxon>Pezizomycotina</taxon>
        <taxon>Dothideomycetes</taxon>
        <taxon>Pleosporomycetidae</taxon>
        <taxon>Pleosporales</taxon>
        <taxon>Pleosporineae</taxon>
        <taxon>Phaeosphaeriaceae</taxon>
        <taxon>Paraphoma</taxon>
    </lineage>
</organism>
<feature type="transmembrane region" description="Helical" evidence="1">
    <location>
        <begin position="111"/>
        <end position="132"/>
    </location>
</feature>
<accession>A0A8K0RG14</accession>
<feature type="transmembrane region" description="Helical" evidence="1">
    <location>
        <begin position="9"/>
        <end position="33"/>
    </location>
</feature>
<evidence type="ECO:0000313" key="2">
    <source>
        <dbReference type="EMBL" id="KAH7094280.1"/>
    </source>
</evidence>
<evidence type="ECO:0000313" key="3">
    <source>
        <dbReference type="Proteomes" id="UP000813461"/>
    </source>
</evidence>
<keyword evidence="1" id="KW-0812">Transmembrane</keyword>
<dbReference type="OrthoDB" id="3746964at2759"/>
<reference evidence="2" key="1">
    <citation type="journal article" date="2021" name="Nat. Commun.">
        <title>Genetic determinants of endophytism in the Arabidopsis root mycobiome.</title>
        <authorList>
            <person name="Mesny F."/>
            <person name="Miyauchi S."/>
            <person name="Thiergart T."/>
            <person name="Pickel B."/>
            <person name="Atanasova L."/>
            <person name="Karlsson M."/>
            <person name="Huettel B."/>
            <person name="Barry K.W."/>
            <person name="Haridas S."/>
            <person name="Chen C."/>
            <person name="Bauer D."/>
            <person name="Andreopoulos W."/>
            <person name="Pangilinan J."/>
            <person name="LaButti K."/>
            <person name="Riley R."/>
            <person name="Lipzen A."/>
            <person name="Clum A."/>
            <person name="Drula E."/>
            <person name="Henrissat B."/>
            <person name="Kohler A."/>
            <person name="Grigoriev I.V."/>
            <person name="Martin F.M."/>
            <person name="Hacquard S."/>
        </authorList>
    </citation>
    <scope>NUCLEOTIDE SEQUENCE</scope>
    <source>
        <strain evidence="2">MPI-SDFR-AT-0120</strain>
    </source>
</reference>
<protein>
    <recommendedName>
        <fullName evidence="4">Transmembrane protein</fullName>
    </recommendedName>
</protein>
<dbReference type="EMBL" id="JAGMVJ010000001">
    <property type="protein sequence ID" value="KAH7094280.1"/>
    <property type="molecule type" value="Genomic_DNA"/>
</dbReference>
<dbReference type="Proteomes" id="UP000813461">
    <property type="component" value="Unassembled WGS sequence"/>
</dbReference>
<proteinExistence type="predicted"/>
<dbReference type="AlphaFoldDB" id="A0A8K0RG14"/>